<name>A0A6J6N193_9ZZZZ</name>
<dbReference type="EMBL" id="CAEZZS010000046">
    <property type="protein sequence ID" value="CAB4780373.1"/>
    <property type="molecule type" value="Genomic_DNA"/>
</dbReference>
<accession>A0A6J6N193</accession>
<dbReference type="NCBIfam" id="TIGR01826">
    <property type="entry name" value="CofD_related"/>
    <property type="match status" value="1"/>
</dbReference>
<evidence type="ECO:0000313" key="4">
    <source>
        <dbReference type="EMBL" id="CAB4780373.1"/>
    </source>
</evidence>
<dbReference type="PANTHER" id="PTHR30135:SF3">
    <property type="entry name" value="GLUCONEOGENESIS FACTOR-RELATED"/>
    <property type="match status" value="1"/>
</dbReference>
<evidence type="ECO:0000313" key="3">
    <source>
        <dbReference type="EMBL" id="CAB4679916.1"/>
    </source>
</evidence>
<evidence type="ECO:0000313" key="2">
    <source>
        <dbReference type="EMBL" id="CAB4595540.1"/>
    </source>
</evidence>
<reference evidence="3" key="1">
    <citation type="submission" date="2020-05" db="EMBL/GenBank/DDBJ databases">
        <authorList>
            <person name="Chiriac C."/>
            <person name="Salcher M."/>
            <person name="Ghai R."/>
            <person name="Kavagutti S V."/>
        </authorList>
    </citation>
    <scope>NUCLEOTIDE SEQUENCE</scope>
</reference>
<dbReference type="Pfam" id="PF01933">
    <property type="entry name" value="CofD"/>
    <property type="match status" value="1"/>
</dbReference>
<protein>
    <submittedName>
        <fullName evidence="3">Unannotated protein</fullName>
    </submittedName>
</protein>
<proteinExistence type="inferred from homology"/>
<organism evidence="3">
    <name type="scientific">freshwater metagenome</name>
    <dbReference type="NCBI Taxonomy" id="449393"/>
    <lineage>
        <taxon>unclassified sequences</taxon>
        <taxon>metagenomes</taxon>
        <taxon>ecological metagenomes</taxon>
    </lineage>
</organism>
<dbReference type="GO" id="GO:0043743">
    <property type="term" value="F:LPPG:FO 2-phospho-L-lactate transferase activity"/>
    <property type="evidence" value="ECO:0007669"/>
    <property type="project" value="InterPro"/>
</dbReference>
<dbReference type="InterPro" id="IPR010119">
    <property type="entry name" value="Gluconeogen_factor"/>
</dbReference>
<dbReference type="Gene3D" id="3.40.50.10680">
    <property type="entry name" value="CofD-like domains"/>
    <property type="match status" value="1"/>
</dbReference>
<dbReference type="EMBL" id="CAEZUJ010000011">
    <property type="protein sequence ID" value="CAB4595540.1"/>
    <property type="molecule type" value="Genomic_DNA"/>
</dbReference>
<dbReference type="InterPro" id="IPR002882">
    <property type="entry name" value="CofD"/>
</dbReference>
<dbReference type="EMBL" id="CAEZXH010000018">
    <property type="protein sequence ID" value="CAB4679916.1"/>
    <property type="molecule type" value="Genomic_DNA"/>
</dbReference>
<dbReference type="InterPro" id="IPR038136">
    <property type="entry name" value="CofD-like_dom_sf"/>
</dbReference>
<dbReference type="HAMAP" id="MF_00973">
    <property type="entry name" value="Gluconeogen_factor"/>
    <property type="match status" value="1"/>
</dbReference>
<dbReference type="CDD" id="cd07187">
    <property type="entry name" value="YvcK_like"/>
    <property type="match status" value="1"/>
</dbReference>
<evidence type="ECO:0000256" key="1">
    <source>
        <dbReference type="ARBA" id="ARBA00022490"/>
    </source>
</evidence>
<dbReference type="PANTHER" id="PTHR30135">
    <property type="entry name" value="UNCHARACTERIZED PROTEIN YVCK-RELATED"/>
    <property type="match status" value="1"/>
</dbReference>
<dbReference type="SUPFAM" id="SSF142338">
    <property type="entry name" value="CofD-like"/>
    <property type="match status" value="1"/>
</dbReference>
<sequence>MNSRIVAFGGGHGLAATLSALREISNEITAVVTVADNGGSSGQLRSEFGIMPPGDLRMALTALCSDDEWGSGWAEALQHRFESEGALNGHALGNLLLTALWNLNNDPVVGLDKVGELLRIVGRVLPMAAIPIEIEATLKPLSIGQEERVIRGQVEVAAAAGEVISVRLIPDSPPVLPEVLDAIEKADWVTLGPGSWYSSVLPHLLVPQIRSALADSKAKIIVFLNLDARPIKDEASALSPEVQFEFLKTHAPEVKIDYLVADNSINTPGLEAIAHKYGAQLVLSDLAHHPGSDQHDRFKVLSTLKKLIG</sequence>
<keyword evidence="1" id="KW-0963">Cytoplasm</keyword>
<dbReference type="AlphaFoldDB" id="A0A6J6N193"/>
<gene>
    <name evidence="2" type="ORF">UFOPK1811_00442</name>
    <name evidence="3" type="ORF">UFOPK2360_00465</name>
    <name evidence="4" type="ORF">UFOPK2922_00992</name>
</gene>